<evidence type="ECO:0000256" key="1">
    <source>
        <dbReference type="ARBA" id="ARBA00022490"/>
    </source>
</evidence>
<dbReference type="PANTHER" id="PTHR33692:SF1">
    <property type="entry name" value="RIBOSOME MATURATION FACTOR RIMM"/>
    <property type="match status" value="1"/>
</dbReference>
<dbReference type="PANTHER" id="PTHR33692">
    <property type="entry name" value="RIBOSOME MATURATION FACTOR RIMM"/>
    <property type="match status" value="1"/>
</dbReference>
<dbReference type="InterPro" id="IPR002676">
    <property type="entry name" value="RimM_N"/>
</dbReference>
<dbReference type="GO" id="GO:0005737">
    <property type="term" value="C:cytoplasm"/>
    <property type="evidence" value="ECO:0007669"/>
    <property type="project" value="UniProtKB-SubCell"/>
</dbReference>
<name>A0A841FKL4_9ACTN</name>
<dbReference type="Gene3D" id="2.30.30.240">
    <property type="entry name" value="PRC-barrel domain"/>
    <property type="match status" value="1"/>
</dbReference>
<dbReference type="InterPro" id="IPR056792">
    <property type="entry name" value="PRC_RimM"/>
</dbReference>
<feature type="domain" description="RimM N-terminal" evidence="6">
    <location>
        <begin position="5"/>
        <end position="85"/>
    </location>
</feature>
<evidence type="ECO:0000313" key="9">
    <source>
        <dbReference type="Proteomes" id="UP000548476"/>
    </source>
</evidence>
<comment type="function">
    <text evidence="5">An accessory protein needed during the final step in the assembly of 30S ribosomal subunit, possibly for assembly of the head region. Essential for efficient processing of 16S rRNA. May be needed both before and after RbfA during the maturation of 16S rRNA. It has affinity for free ribosomal 30S subunits but not for 70S ribosomes.</text>
</comment>
<keyword evidence="1 5" id="KW-0963">Cytoplasm</keyword>
<keyword evidence="3 5" id="KW-0698">rRNA processing</keyword>
<dbReference type="AlphaFoldDB" id="A0A841FKL4"/>
<dbReference type="Proteomes" id="UP000548476">
    <property type="component" value="Unassembled WGS sequence"/>
</dbReference>
<keyword evidence="9" id="KW-1185">Reference proteome</keyword>
<dbReference type="GO" id="GO:0042274">
    <property type="term" value="P:ribosomal small subunit biogenesis"/>
    <property type="evidence" value="ECO:0007669"/>
    <property type="project" value="UniProtKB-UniRule"/>
</dbReference>
<evidence type="ECO:0000256" key="4">
    <source>
        <dbReference type="ARBA" id="ARBA00023186"/>
    </source>
</evidence>
<evidence type="ECO:0000259" key="6">
    <source>
        <dbReference type="Pfam" id="PF01782"/>
    </source>
</evidence>
<dbReference type="InterPro" id="IPR036976">
    <property type="entry name" value="RimM_N_sf"/>
</dbReference>
<comment type="domain">
    <text evidence="5">The PRC barrel domain binds ribosomal protein uS19.</text>
</comment>
<comment type="similarity">
    <text evidence="5">Belongs to the RimM family.</text>
</comment>
<dbReference type="GO" id="GO:0043022">
    <property type="term" value="F:ribosome binding"/>
    <property type="evidence" value="ECO:0007669"/>
    <property type="project" value="InterPro"/>
</dbReference>
<protein>
    <recommendedName>
        <fullName evidence="5">Ribosome maturation factor RimM</fullName>
    </recommendedName>
</protein>
<dbReference type="Pfam" id="PF01782">
    <property type="entry name" value="RimM"/>
    <property type="match status" value="1"/>
</dbReference>
<dbReference type="InterPro" id="IPR011961">
    <property type="entry name" value="RimM"/>
</dbReference>
<dbReference type="HAMAP" id="MF_00014">
    <property type="entry name" value="Ribosome_mat_RimM"/>
    <property type="match status" value="1"/>
</dbReference>
<dbReference type="GO" id="GO:0005840">
    <property type="term" value="C:ribosome"/>
    <property type="evidence" value="ECO:0007669"/>
    <property type="project" value="InterPro"/>
</dbReference>
<evidence type="ECO:0000256" key="3">
    <source>
        <dbReference type="ARBA" id="ARBA00022552"/>
    </source>
</evidence>
<comment type="subcellular location">
    <subcellularLocation>
        <location evidence="5">Cytoplasm</location>
    </subcellularLocation>
</comment>
<sequence length="169" mass="18597">MLLAVGRIIRPHGVRGELVVEIRTDEPDLRFAVGKVYITDPAAAGPLTTTGIRPHQGRLLMTFEEVGDRARADEMRGVLLCFDSEEMSAPEDPDEFRDHDLWGLAVVTTEGEHVGELTRIDHGAAHDMLVVKRKGTNPAYIPFIKEMVPEVDVPGGRIVVDPPEGLLDL</sequence>
<dbReference type="Gene3D" id="2.40.30.60">
    <property type="entry name" value="RimM"/>
    <property type="match status" value="1"/>
</dbReference>
<dbReference type="GO" id="GO:0006364">
    <property type="term" value="P:rRNA processing"/>
    <property type="evidence" value="ECO:0007669"/>
    <property type="project" value="UniProtKB-UniRule"/>
</dbReference>
<dbReference type="InterPro" id="IPR011033">
    <property type="entry name" value="PRC_barrel-like_sf"/>
</dbReference>
<reference evidence="8 9" key="1">
    <citation type="submission" date="2020-08" db="EMBL/GenBank/DDBJ databases">
        <title>Genomic Encyclopedia of Type Strains, Phase IV (KMG-IV): sequencing the most valuable type-strain genomes for metagenomic binning, comparative biology and taxonomic classification.</title>
        <authorList>
            <person name="Goeker M."/>
        </authorList>
    </citation>
    <scope>NUCLEOTIDE SEQUENCE [LARGE SCALE GENOMIC DNA]</scope>
    <source>
        <strain evidence="8 9">YIM 65646</strain>
    </source>
</reference>
<keyword evidence="4 5" id="KW-0143">Chaperone</keyword>
<dbReference type="Pfam" id="PF24986">
    <property type="entry name" value="PRC_RimM"/>
    <property type="match status" value="1"/>
</dbReference>
<evidence type="ECO:0000256" key="2">
    <source>
        <dbReference type="ARBA" id="ARBA00022517"/>
    </source>
</evidence>
<proteinExistence type="inferred from homology"/>
<comment type="subunit">
    <text evidence="5">Binds ribosomal protein uS19.</text>
</comment>
<evidence type="ECO:0000259" key="7">
    <source>
        <dbReference type="Pfam" id="PF24986"/>
    </source>
</evidence>
<organism evidence="8 9">
    <name type="scientific">Phytomonospora endophytica</name>
    <dbReference type="NCBI Taxonomy" id="714109"/>
    <lineage>
        <taxon>Bacteria</taxon>
        <taxon>Bacillati</taxon>
        <taxon>Actinomycetota</taxon>
        <taxon>Actinomycetes</taxon>
        <taxon>Micromonosporales</taxon>
        <taxon>Micromonosporaceae</taxon>
        <taxon>Phytomonospora</taxon>
    </lineage>
</organism>
<evidence type="ECO:0000256" key="5">
    <source>
        <dbReference type="HAMAP-Rule" id="MF_00014"/>
    </source>
</evidence>
<accession>A0A841FKL4</accession>
<dbReference type="EMBL" id="JACHGT010000001">
    <property type="protein sequence ID" value="MBB6032490.1"/>
    <property type="molecule type" value="Genomic_DNA"/>
</dbReference>
<dbReference type="SUPFAM" id="SSF50346">
    <property type="entry name" value="PRC-barrel domain"/>
    <property type="match status" value="1"/>
</dbReference>
<dbReference type="InterPro" id="IPR009000">
    <property type="entry name" value="Transl_B-barrel_sf"/>
</dbReference>
<keyword evidence="2 5" id="KW-0690">Ribosome biogenesis</keyword>
<gene>
    <name evidence="5" type="primary">rimM</name>
    <name evidence="8" type="ORF">HNR73_000332</name>
</gene>
<evidence type="ECO:0000313" key="8">
    <source>
        <dbReference type="EMBL" id="MBB6032490.1"/>
    </source>
</evidence>
<dbReference type="NCBIfam" id="TIGR02273">
    <property type="entry name" value="16S_RimM"/>
    <property type="match status" value="1"/>
</dbReference>
<feature type="domain" description="Ribosome maturation factor RimM PRC barrel" evidence="7">
    <location>
        <begin position="99"/>
        <end position="166"/>
    </location>
</feature>
<comment type="caution">
    <text evidence="8">The sequence shown here is derived from an EMBL/GenBank/DDBJ whole genome shotgun (WGS) entry which is preliminary data.</text>
</comment>
<dbReference type="SUPFAM" id="SSF50447">
    <property type="entry name" value="Translation proteins"/>
    <property type="match status" value="1"/>
</dbReference>